<evidence type="ECO:0000256" key="16">
    <source>
        <dbReference type="ARBA" id="ARBA00023242"/>
    </source>
</evidence>
<evidence type="ECO:0000256" key="7">
    <source>
        <dbReference type="ARBA" id="ARBA00022574"/>
    </source>
</evidence>
<feature type="non-terminal residue" evidence="21">
    <location>
        <position position="737"/>
    </location>
</feature>
<proteinExistence type="predicted"/>
<keyword evidence="18" id="KW-0175">Coiled coil</keyword>
<dbReference type="PANTHER" id="PTHR16047">
    <property type="entry name" value="RFWD3 PROTEIN"/>
    <property type="match status" value="1"/>
</dbReference>
<organism evidence="21 22">
    <name type="scientific">Hemiprocne comata</name>
    <dbReference type="NCBI Taxonomy" id="243314"/>
    <lineage>
        <taxon>Eukaryota</taxon>
        <taxon>Metazoa</taxon>
        <taxon>Chordata</taxon>
        <taxon>Craniata</taxon>
        <taxon>Vertebrata</taxon>
        <taxon>Euteleostomi</taxon>
        <taxon>Archelosauria</taxon>
        <taxon>Archosauria</taxon>
        <taxon>Dinosauria</taxon>
        <taxon>Saurischia</taxon>
        <taxon>Theropoda</taxon>
        <taxon>Coelurosauria</taxon>
        <taxon>Aves</taxon>
        <taxon>Neognathae</taxon>
        <taxon>Neoaves</taxon>
        <taxon>Strisores</taxon>
        <taxon>Apodiformes</taxon>
        <taxon>Apodidae</taxon>
        <taxon>Hemiprocninae</taxon>
        <taxon>Hemiprocne</taxon>
    </lineage>
</organism>
<feature type="compositionally biased region" description="Acidic residues" evidence="19">
    <location>
        <begin position="157"/>
        <end position="172"/>
    </location>
</feature>
<keyword evidence="21" id="KW-0436">Ligase</keyword>
<accession>A0A7K9DF07</accession>
<evidence type="ECO:0000256" key="2">
    <source>
        <dbReference type="ARBA" id="ARBA00004322"/>
    </source>
</evidence>
<comment type="catalytic activity">
    <reaction evidence="1">
        <text>S-ubiquitinyl-[E2 ubiquitin-conjugating enzyme]-L-cysteine + [acceptor protein]-L-lysine = [E2 ubiquitin-conjugating enzyme]-L-cysteine + N(6)-ubiquitinyl-[acceptor protein]-L-lysine.</text>
        <dbReference type="EC" id="2.3.2.27"/>
    </reaction>
</comment>
<evidence type="ECO:0000256" key="11">
    <source>
        <dbReference type="ARBA" id="ARBA00022763"/>
    </source>
</evidence>
<evidence type="ECO:0000256" key="6">
    <source>
        <dbReference type="ARBA" id="ARBA00022490"/>
    </source>
</evidence>
<evidence type="ECO:0000256" key="18">
    <source>
        <dbReference type="SAM" id="Coils"/>
    </source>
</evidence>
<comment type="subcellular location">
    <subcellularLocation>
        <location evidence="3">Cytoplasm</location>
    </subcellularLocation>
    <subcellularLocation>
        <location evidence="2">Nucleus</location>
        <location evidence="2">PML body</location>
    </subcellularLocation>
</comment>
<keyword evidence="22" id="KW-1185">Reference proteome</keyword>
<dbReference type="EMBL" id="VWZJ01009660">
    <property type="protein sequence ID" value="NXG63144.1"/>
    <property type="molecule type" value="Genomic_DNA"/>
</dbReference>
<dbReference type="GO" id="GO:0008270">
    <property type="term" value="F:zinc ion binding"/>
    <property type="evidence" value="ECO:0007669"/>
    <property type="project" value="UniProtKB-KW"/>
</dbReference>
<evidence type="ECO:0000256" key="1">
    <source>
        <dbReference type="ARBA" id="ARBA00000900"/>
    </source>
</evidence>
<keyword evidence="10" id="KW-0677">Repeat</keyword>
<evidence type="ECO:0000313" key="22">
    <source>
        <dbReference type="Proteomes" id="UP000518305"/>
    </source>
</evidence>
<dbReference type="InterPro" id="IPR013083">
    <property type="entry name" value="Znf_RING/FYVE/PHD"/>
</dbReference>
<dbReference type="InterPro" id="IPR015943">
    <property type="entry name" value="WD40/YVTN_repeat-like_dom_sf"/>
</dbReference>
<keyword evidence="14" id="KW-0862">Zinc</keyword>
<evidence type="ECO:0000256" key="4">
    <source>
        <dbReference type="ARBA" id="ARBA00004906"/>
    </source>
</evidence>
<protein>
    <recommendedName>
        <fullName evidence="5">RING-type E3 ubiquitin transferase</fullName>
        <ecNumber evidence="5">2.3.2.27</ecNumber>
    </recommendedName>
</protein>
<evidence type="ECO:0000256" key="12">
    <source>
        <dbReference type="ARBA" id="ARBA00022771"/>
    </source>
</evidence>
<dbReference type="InterPro" id="IPR056527">
    <property type="entry name" value="WD40_RFWD3"/>
</dbReference>
<feature type="non-terminal residue" evidence="21">
    <location>
        <position position="1"/>
    </location>
</feature>
<reference evidence="21 22" key="1">
    <citation type="submission" date="2019-09" db="EMBL/GenBank/DDBJ databases">
        <title>Bird 10,000 Genomes (B10K) Project - Family phase.</title>
        <authorList>
            <person name="Zhang G."/>
        </authorList>
    </citation>
    <scope>NUCLEOTIDE SEQUENCE [LARGE SCALE GENOMIC DNA]</scope>
    <source>
        <strain evidence="21">B10K-DU-001-23</strain>
        <tissue evidence="21">Muscle</tissue>
    </source>
</reference>
<dbReference type="Gene3D" id="2.130.10.10">
    <property type="entry name" value="YVTN repeat-like/Quinoprotein amine dehydrogenase"/>
    <property type="match status" value="1"/>
</dbReference>
<keyword evidence="7" id="KW-0853">WD repeat</keyword>
<evidence type="ECO:0000256" key="10">
    <source>
        <dbReference type="ARBA" id="ARBA00022737"/>
    </source>
</evidence>
<dbReference type="SMART" id="SM00320">
    <property type="entry name" value="WD40"/>
    <property type="match status" value="3"/>
</dbReference>
<keyword evidence="11" id="KW-0227">DNA damage</keyword>
<dbReference type="GO" id="GO:0016874">
    <property type="term" value="F:ligase activity"/>
    <property type="evidence" value="ECO:0007669"/>
    <property type="project" value="UniProtKB-KW"/>
</dbReference>
<sequence length="737" mass="79619">MAQEEMEVDLQPEGGYSVEILRTLPTEPSAPLLGEGAGSLPVLPADDAVVIPSAGATREVSAEPALPRSPAPAPLGLQRLFDPPRPPPPPQVPQRPRRARRQQRLGGSQRTVGARAALDSYFHLSRTQEPATGPAPRLEPSHGVQDSQEHSSGETVEVSDSDSSTSEEEDVVEAAAPLMPSAQEAPPAASSGDSSQVQAEPPQAVPQASAEHGSHEAEGAQVQPKQRAPRREVEPSAPAALVDEEGDTCAICFEQWTNAGAHRLSALQCGHLFGYTCIDRWLKGQAGKCPQCNKKAKRSDIVVLYARTLKALDTSEQERMKSSLEKEQMLRRQAELESAQSRLELQVLTDECSKLRRQVQELKALVAQHNVSGSQQPGSSRSCLPSSLPSSQSQRKYYLEKVFLVSQTGNCRVMAFCDSLSCLVVSQPSPQTTFIPGCGVKMLSVANLKSSQYIPIHSKQIRGLAFGSRADGLLLSAALDKTLKLTSLATNTVVQTYNTGRPVWSCCWCLDDTNYIYAGLVNGSIMVYDLRDTNSHVQELVPQKSKCPVVSLSYLPRMASASLPHGGILAGTLEGPCFWEQKAGNSYRPHHLPLEPGGCIDIQAEISTRHCLATYRPSKNHPCVRCVVMELTCSPLTEAPEDVVCSSNPVQTFSAGPTCKLLTKNAIFQSPEEDGSVFVCAGDEASNSALLWDAGSGSLLQKLQADLPVLDICPLEVNQTHLLATLTEKMVKIYKWQ</sequence>
<keyword evidence="12 17" id="KW-0863">Zinc-finger</keyword>
<dbReference type="InterPro" id="IPR037381">
    <property type="entry name" value="RFWD3"/>
</dbReference>
<evidence type="ECO:0000256" key="3">
    <source>
        <dbReference type="ARBA" id="ARBA00004496"/>
    </source>
</evidence>
<dbReference type="GO" id="GO:0005737">
    <property type="term" value="C:cytoplasm"/>
    <property type="evidence" value="ECO:0007669"/>
    <property type="project" value="UniProtKB-SubCell"/>
</dbReference>
<dbReference type="GO" id="GO:0036297">
    <property type="term" value="P:interstrand cross-link repair"/>
    <property type="evidence" value="ECO:0007669"/>
    <property type="project" value="InterPro"/>
</dbReference>
<evidence type="ECO:0000256" key="19">
    <source>
        <dbReference type="SAM" id="MobiDB-lite"/>
    </source>
</evidence>
<dbReference type="GO" id="GO:0061630">
    <property type="term" value="F:ubiquitin protein ligase activity"/>
    <property type="evidence" value="ECO:0007669"/>
    <property type="project" value="UniProtKB-EC"/>
</dbReference>
<dbReference type="OrthoDB" id="5600418at2759"/>
<dbReference type="EC" id="2.3.2.27" evidence="5"/>
<dbReference type="PANTHER" id="PTHR16047:SF7">
    <property type="entry name" value="E3 UBIQUITIN-PROTEIN LIGASE RFWD3"/>
    <property type="match status" value="1"/>
</dbReference>
<dbReference type="PROSITE" id="PS50089">
    <property type="entry name" value="ZF_RING_2"/>
    <property type="match status" value="1"/>
</dbReference>
<feature type="region of interest" description="Disordered" evidence="19">
    <location>
        <begin position="54"/>
        <end position="241"/>
    </location>
</feature>
<feature type="compositionally biased region" description="Pro residues" evidence="19">
    <location>
        <begin position="83"/>
        <end position="93"/>
    </location>
</feature>
<keyword evidence="13" id="KW-0833">Ubl conjugation pathway</keyword>
<evidence type="ECO:0000256" key="5">
    <source>
        <dbReference type="ARBA" id="ARBA00012483"/>
    </source>
</evidence>
<feature type="coiled-coil region" evidence="18">
    <location>
        <begin position="326"/>
        <end position="372"/>
    </location>
</feature>
<dbReference type="Gene3D" id="3.30.40.10">
    <property type="entry name" value="Zinc/RING finger domain, C3HC4 (zinc finger)"/>
    <property type="match status" value="1"/>
</dbReference>
<dbReference type="Pfam" id="PF23419">
    <property type="entry name" value="WD40_RFWD3"/>
    <property type="match status" value="1"/>
</dbReference>
<dbReference type="AlphaFoldDB" id="A0A7K9DF07"/>
<comment type="pathway">
    <text evidence="4">Protein modification; protein ubiquitination.</text>
</comment>
<evidence type="ECO:0000256" key="14">
    <source>
        <dbReference type="ARBA" id="ARBA00022833"/>
    </source>
</evidence>
<evidence type="ECO:0000259" key="20">
    <source>
        <dbReference type="PROSITE" id="PS50089"/>
    </source>
</evidence>
<dbReference type="Pfam" id="PF13639">
    <property type="entry name" value="zf-RING_2"/>
    <property type="match status" value="1"/>
</dbReference>
<dbReference type="CDD" id="cd16450">
    <property type="entry name" value="mRING-C3HGC3_RFWD3"/>
    <property type="match status" value="1"/>
</dbReference>
<evidence type="ECO:0000256" key="15">
    <source>
        <dbReference type="ARBA" id="ARBA00023204"/>
    </source>
</evidence>
<keyword evidence="6" id="KW-0963">Cytoplasm</keyword>
<feature type="compositionally biased region" description="Low complexity" evidence="19">
    <location>
        <begin position="180"/>
        <end position="211"/>
    </location>
</feature>
<dbReference type="Proteomes" id="UP000518305">
    <property type="component" value="Unassembled WGS sequence"/>
</dbReference>
<keyword evidence="16" id="KW-0539">Nucleus</keyword>
<dbReference type="SUPFAM" id="SSF50978">
    <property type="entry name" value="WD40 repeat-like"/>
    <property type="match status" value="1"/>
</dbReference>
<dbReference type="SUPFAM" id="SSF57850">
    <property type="entry name" value="RING/U-box"/>
    <property type="match status" value="1"/>
</dbReference>
<dbReference type="InterPro" id="IPR001841">
    <property type="entry name" value="Znf_RING"/>
</dbReference>
<feature type="domain" description="RING-type" evidence="20">
    <location>
        <begin position="249"/>
        <end position="293"/>
    </location>
</feature>
<evidence type="ECO:0000256" key="9">
    <source>
        <dbReference type="ARBA" id="ARBA00022723"/>
    </source>
</evidence>
<keyword evidence="9" id="KW-0479">Metal-binding</keyword>
<dbReference type="InterPro" id="IPR036322">
    <property type="entry name" value="WD40_repeat_dom_sf"/>
</dbReference>
<evidence type="ECO:0000256" key="8">
    <source>
        <dbReference type="ARBA" id="ARBA00022679"/>
    </source>
</evidence>
<dbReference type="GO" id="GO:0016605">
    <property type="term" value="C:PML body"/>
    <property type="evidence" value="ECO:0007669"/>
    <property type="project" value="UniProtKB-SubCell"/>
</dbReference>
<keyword evidence="8" id="KW-0808">Transferase</keyword>
<evidence type="ECO:0000313" key="21">
    <source>
        <dbReference type="EMBL" id="NXG63144.1"/>
    </source>
</evidence>
<dbReference type="InterPro" id="IPR001680">
    <property type="entry name" value="WD40_rpt"/>
</dbReference>
<keyword evidence="15" id="KW-0234">DNA repair</keyword>
<dbReference type="GO" id="GO:0016567">
    <property type="term" value="P:protein ubiquitination"/>
    <property type="evidence" value="ECO:0007669"/>
    <property type="project" value="InterPro"/>
</dbReference>
<evidence type="ECO:0000256" key="17">
    <source>
        <dbReference type="PROSITE-ProRule" id="PRU00175"/>
    </source>
</evidence>
<evidence type="ECO:0000256" key="13">
    <source>
        <dbReference type="ARBA" id="ARBA00022786"/>
    </source>
</evidence>
<name>A0A7K9DF07_9AVES</name>
<comment type="caution">
    <text evidence="21">The sequence shown here is derived from an EMBL/GenBank/DDBJ whole genome shotgun (WGS) entry which is preliminary data.</text>
</comment>
<gene>
    <name evidence="21" type="primary">Rfwd3</name>
    <name evidence="21" type="ORF">HEMCOM_R06529</name>
</gene>
<dbReference type="SMART" id="SM00184">
    <property type="entry name" value="RING"/>
    <property type="match status" value="1"/>
</dbReference>